<gene>
    <name evidence="1" type="ORF">GEOBRER4_n0421</name>
</gene>
<evidence type="ECO:0000313" key="1">
    <source>
        <dbReference type="EMBL" id="BCO11166.1"/>
    </source>
</evidence>
<dbReference type="AlphaFoldDB" id="A0A7R7FRU1"/>
<sequence>MKQTIKPFLLEDDKLAVGSIMGCVNGDCRNCNDAVFDTSQLSEWQLALPLSPRPSP</sequence>
<dbReference type="Proteomes" id="UP000515472">
    <property type="component" value="Chromosome"/>
</dbReference>
<dbReference type="EMBL" id="AP023213">
    <property type="protein sequence ID" value="BCO11166.1"/>
    <property type="molecule type" value="Genomic_DNA"/>
</dbReference>
<organism evidence="1 2">
    <name type="scientific">Citrifermentans bremense</name>
    <dbReference type="NCBI Taxonomy" id="60035"/>
    <lineage>
        <taxon>Bacteria</taxon>
        <taxon>Pseudomonadati</taxon>
        <taxon>Thermodesulfobacteriota</taxon>
        <taxon>Desulfuromonadia</taxon>
        <taxon>Geobacterales</taxon>
        <taxon>Geobacteraceae</taxon>
        <taxon>Citrifermentans</taxon>
    </lineage>
</organism>
<name>A0A7R7FRU1_9BACT</name>
<reference evidence="1 2" key="1">
    <citation type="submission" date="2020-06" db="EMBL/GenBank/DDBJ databases">
        <title>Interaction of electrochemicaly active bacteria, Geobacter bremensis R4 on different carbon anode.</title>
        <authorList>
            <person name="Meng L."/>
            <person name="Yoshida N."/>
        </authorList>
    </citation>
    <scope>NUCLEOTIDE SEQUENCE [LARGE SCALE GENOMIC DNA]</scope>
    <source>
        <strain evidence="1 2">R4</strain>
    </source>
</reference>
<keyword evidence="2" id="KW-1185">Reference proteome</keyword>
<evidence type="ECO:0000313" key="2">
    <source>
        <dbReference type="Proteomes" id="UP000515472"/>
    </source>
</evidence>
<accession>A0A7R7FRU1</accession>
<proteinExistence type="predicted"/>
<protein>
    <submittedName>
        <fullName evidence="1">Uncharacterized protein</fullName>
    </submittedName>
</protein>